<dbReference type="Gene3D" id="3.60.21.10">
    <property type="match status" value="1"/>
</dbReference>
<reference evidence="2 3" key="1">
    <citation type="submission" date="2019-03" db="EMBL/GenBank/DDBJ databases">
        <title>Genomic Encyclopedia of Type Strains, Phase IV (KMG-IV): sequencing the most valuable type-strain genomes for metagenomic binning, comparative biology and taxonomic classification.</title>
        <authorList>
            <person name="Goeker M."/>
        </authorList>
    </citation>
    <scope>NUCLEOTIDE SEQUENCE [LARGE SCALE GENOMIC DNA]</scope>
    <source>
        <strain evidence="2 3">DSM 22958</strain>
    </source>
</reference>
<keyword evidence="3" id="KW-1185">Reference proteome</keyword>
<dbReference type="Proteomes" id="UP000294881">
    <property type="component" value="Unassembled WGS sequence"/>
</dbReference>
<sequence length="249" mass="26473">MPERTSPSTRAPHVAAPAGGAEAVFVRLGATLFLADPSGVLFEPQARLLVVADLHLEKGSAFAARGVLLPPWDTRATLRRLAATIARLQPAAVIALGDSFHDVGGPARLDPQDRALLADLRHGRDWLWVTGNHDPAIPPELGGASADVFRHGGVTYRHAPEAALTEADGVELCGHLHPVARLRVRGRSLRRRCFAFGQRRCILPAFGAYAGGLNVRDAAFAPLFPGGLAVRILGEQRVFAAPASLLLPD</sequence>
<dbReference type="GO" id="GO:0016787">
    <property type="term" value="F:hydrolase activity"/>
    <property type="evidence" value="ECO:0007669"/>
    <property type="project" value="InterPro"/>
</dbReference>
<feature type="domain" description="Calcineurin-like phosphoesterase" evidence="1">
    <location>
        <begin position="47"/>
        <end position="175"/>
    </location>
</feature>
<accession>A0A4V2RX30</accession>
<proteinExistence type="predicted"/>
<dbReference type="AlphaFoldDB" id="A0A4V2RX30"/>
<dbReference type="SUPFAM" id="SSF56300">
    <property type="entry name" value="Metallo-dependent phosphatases"/>
    <property type="match status" value="1"/>
</dbReference>
<organism evidence="2 3">
    <name type="scientific">Camelimonas lactis</name>
    <dbReference type="NCBI Taxonomy" id="659006"/>
    <lineage>
        <taxon>Bacteria</taxon>
        <taxon>Pseudomonadati</taxon>
        <taxon>Pseudomonadota</taxon>
        <taxon>Alphaproteobacteria</taxon>
        <taxon>Hyphomicrobiales</taxon>
        <taxon>Chelatococcaceae</taxon>
        <taxon>Camelimonas</taxon>
    </lineage>
</organism>
<dbReference type="NCBIfam" id="TIGR04123">
    <property type="entry name" value="P_estr_lig_assc"/>
    <property type="match status" value="1"/>
</dbReference>
<gene>
    <name evidence="2" type="ORF">EV666_11366</name>
</gene>
<evidence type="ECO:0000313" key="3">
    <source>
        <dbReference type="Proteomes" id="UP000294881"/>
    </source>
</evidence>
<dbReference type="PANTHER" id="PTHR39323:SF1">
    <property type="entry name" value="BLR1149 PROTEIN"/>
    <property type="match status" value="1"/>
</dbReference>
<dbReference type="InterPro" id="IPR029052">
    <property type="entry name" value="Metallo-depent_PP-like"/>
</dbReference>
<dbReference type="Pfam" id="PF00149">
    <property type="entry name" value="Metallophos"/>
    <property type="match status" value="1"/>
</dbReference>
<evidence type="ECO:0000313" key="2">
    <source>
        <dbReference type="EMBL" id="TCO11230.1"/>
    </source>
</evidence>
<dbReference type="EMBL" id="SLWL01000013">
    <property type="protein sequence ID" value="TCO11230.1"/>
    <property type="molecule type" value="Genomic_DNA"/>
</dbReference>
<dbReference type="InterPro" id="IPR004843">
    <property type="entry name" value="Calcineurin-like_PHP"/>
</dbReference>
<comment type="caution">
    <text evidence="2">The sequence shown here is derived from an EMBL/GenBank/DDBJ whole genome shotgun (WGS) entry which is preliminary data.</text>
</comment>
<protein>
    <submittedName>
        <fullName evidence="2">Putative phosphoesterase</fullName>
    </submittedName>
</protein>
<dbReference type="PANTHER" id="PTHR39323">
    <property type="entry name" value="BLR1149 PROTEIN"/>
    <property type="match status" value="1"/>
</dbReference>
<dbReference type="InterPro" id="IPR026336">
    <property type="entry name" value="PdeM-like"/>
</dbReference>
<evidence type="ECO:0000259" key="1">
    <source>
        <dbReference type="Pfam" id="PF00149"/>
    </source>
</evidence>
<name>A0A4V2RX30_9HYPH</name>